<protein>
    <submittedName>
        <fullName evidence="2">Lipopolysaccharide cholinephosphotransferase</fullName>
    </submittedName>
</protein>
<dbReference type="GO" id="GO:0009100">
    <property type="term" value="P:glycoprotein metabolic process"/>
    <property type="evidence" value="ECO:0007669"/>
    <property type="project" value="UniProtKB-ARBA"/>
</dbReference>
<proteinExistence type="predicted"/>
<organism evidence="2 3">
    <name type="scientific">Fibrobacter intestinalis</name>
    <dbReference type="NCBI Taxonomy" id="28122"/>
    <lineage>
        <taxon>Bacteria</taxon>
        <taxon>Pseudomonadati</taxon>
        <taxon>Fibrobacterota</taxon>
        <taxon>Fibrobacteria</taxon>
        <taxon>Fibrobacterales</taxon>
        <taxon>Fibrobacteraceae</taxon>
        <taxon>Fibrobacter</taxon>
    </lineage>
</organism>
<gene>
    <name evidence="2" type="ORF">SAMN05720469_101105</name>
</gene>
<dbReference type="PANTHER" id="PTHR43404">
    <property type="entry name" value="LIPOPOLYSACCHARIDE CHOLINEPHOSPHOTRANSFERASE LICD"/>
    <property type="match status" value="1"/>
</dbReference>
<dbReference type="RefSeq" id="WP_073301719.1">
    <property type="nucleotide sequence ID" value="NZ_JAQYFD010000054.1"/>
</dbReference>
<sequence length="304" mass="35904">MTEAERLIQDGLFSDDYFKEETRNDFKISSKTKKIWAIELEMLLTLDKVCRKHHLKYFLLFGTLLGAVRHHGFIPWDDDVDVGMFRDDYEKLLLLKDEFPAPIFLQNHKTDPECFMSYSRLRNSNTTAISKKLRFQKMNHGIFLDIFPLDNLLQNESSERYEKINALNIDNGTFMKMSNPNLSGRDLLLSKDYKRQNKDPEKTLEEIHLLATLQNAKPMEYISNLVCTLSPLRTKRWNAEWFSKTIPFEIDGFKFSAPVGYKEILTMNYGDYMKFPPLEERQAHPHYLFDPDKSYLDFQPQDIE</sequence>
<dbReference type="Proteomes" id="UP000184275">
    <property type="component" value="Unassembled WGS sequence"/>
</dbReference>
<evidence type="ECO:0000313" key="2">
    <source>
        <dbReference type="EMBL" id="SHK11168.1"/>
    </source>
</evidence>
<dbReference type="InterPro" id="IPR052942">
    <property type="entry name" value="LPS_cholinephosphotransferase"/>
</dbReference>
<evidence type="ECO:0000259" key="1">
    <source>
        <dbReference type="Pfam" id="PF04991"/>
    </source>
</evidence>
<dbReference type="Pfam" id="PF04991">
    <property type="entry name" value="LicD"/>
    <property type="match status" value="1"/>
</dbReference>
<reference evidence="3" key="1">
    <citation type="submission" date="2016-11" db="EMBL/GenBank/DDBJ databases">
        <authorList>
            <person name="Varghese N."/>
            <person name="Submissions S."/>
        </authorList>
    </citation>
    <scope>NUCLEOTIDE SEQUENCE [LARGE SCALE GENOMIC DNA]</scope>
    <source>
        <strain evidence="3">UWOS</strain>
    </source>
</reference>
<name>A0A1M6PTD2_9BACT</name>
<keyword evidence="2" id="KW-0808">Transferase</keyword>
<accession>A0A1M6PTD2</accession>
<evidence type="ECO:0000313" key="3">
    <source>
        <dbReference type="Proteomes" id="UP000184275"/>
    </source>
</evidence>
<feature type="domain" description="LicD/FKTN/FKRP nucleotidyltransferase" evidence="1">
    <location>
        <begin position="50"/>
        <end position="270"/>
    </location>
</feature>
<dbReference type="InterPro" id="IPR007074">
    <property type="entry name" value="LicD/FKTN/FKRP_NTP_transf"/>
</dbReference>
<dbReference type="PANTHER" id="PTHR43404:SF2">
    <property type="entry name" value="LIPOPOLYSACCHARIDE CHOLINEPHOSPHOTRANSFERASE LICD"/>
    <property type="match status" value="1"/>
</dbReference>
<dbReference type="GO" id="GO:0016740">
    <property type="term" value="F:transferase activity"/>
    <property type="evidence" value="ECO:0007669"/>
    <property type="project" value="UniProtKB-KW"/>
</dbReference>
<keyword evidence="3" id="KW-1185">Reference proteome</keyword>
<dbReference type="AlphaFoldDB" id="A0A1M6PTD2"/>
<dbReference type="EMBL" id="FRAW01000001">
    <property type="protein sequence ID" value="SHK11168.1"/>
    <property type="molecule type" value="Genomic_DNA"/>
</dbReference>